<evidence type="ECO:0000256" key="3">
    <source>
        <dbReference type="ARBA" id="ARBA00023163"/>
    </source>
</evidence>
<dbReference type="GO" id="GO:0000976">
    <property type="term" value="F:transcription cis-regulatory region binding"/>
    <property type="evidence" value="ECO:0007669"/>
    <property type="project" value="TreeGrafter"/>
</dbReference>
<organism evidence="6 7">
    <name type="scientific">Rhizobium leucaenae</name>
    <dbReference type="NCBI Taxonomy" id="29450"/>
    <lineage>
        <taxon>Bacteria</taxon>
        <taxon>Pseudomonadati</taxon>
        <taxon>Pseudomonadota</taxon>
        <taxon>Alphaproteobacteria</taxon>
        <taxon>Hyphomicrobiales</taxon>
        <taxon>Rhizobiaceae</taxon>
        <taxon>Rhizobium/Agrobacterium group</taxon>
        <taxon>Rhizobium</taxon>
    </lineage>
</organism>
<keyword evidence="3" id="KW-0804">Transcription</keyword>
<dbReference type="Pfam" id="PF17928">
    <property type="entry name" value="TetR_C_22"/>
    <property type="match status" value="1"/>
</dbReference>
<name>A0A7W6ZU24_9HYPH</name>
<reference evidence="6 7" key="1">
    <citation type="submission" date="2020-08" db="EMBL/GenBank/DDBJ databases">
        <title>Genomic Encyclopedia of Type Strains, Phase IV (KMG-V): Genome sequencing to study the core and pangenomes of soil and plant-associated prokaryotes.</title>
        <authorList>
            <person name="Whitman W."/>
        </authorList>
    </citation>
    <scope>NUCLEOTIDE SEQUENCE [LARGE SCALE GENOMIC DNA]</scope>
    <source>
        <strain evidence="6 7">SEMIA 492</strain>
    </source>
</reference>
<dbReference type="InterPro" id="IPR009057">
    <property type="entry name" value="Homeodomain-like_sf"/>
</dbReference>
<dbReference type="InterPro" id="IPR001647">
    <property type="entry name" value="HTH_TetR"/>
</dbReference>
<feature type="domain" description="HTH tetR-type" evidence="5">
    <location>
        <begin position="21"/>
        <end position="81"/>
    </location>
</feature>
<protein>
    <submittedName>
        <fullName evidence="6">AcrR family transcriptional regulator</fullName>
    </submittedName>
</protein>
<dbReference type="PRINTS" id="PR00455">
    <property type="entry name" value="HTHTETR"/>
</dbReference>
<keyword evidence="2 4" id="KW-0238">DNA-binding</keyword>
<keyword evidence="7" id="KW-1185">Reference proteome</keyword>
<dbReference type="Gene3D" id="1.10.357.10">
    <property type="entry name" value="Tetracycline Repressor, domain 2"/>
    <property type="match status" value="1"/>
</dbReference>
<proteinExistence type="predicted"/>
<dbReference type="RefSeq" id="WP_037134845.1">
    <property type="nucleotide sequence ID" value="NZ_JACIIG010000005.1"/>
</dbReference>
<evidence type="ECO:0000256" key="4">
    <source>
        <dbReference type="PROSITE-ProRule" id="PRU00335"/>
    </source>
</evidence>
<accession>A0A7W6ZU24</accession>
<gene>
    <name evidence="6" type="ORF">GGE60_002740</name>
</gene>
<dbReference type="PROSITE" id="PS50977">
    <property type="entry name" value="HTH_TETR_2"/>
    <property type="match status" value="1"/>
</dbReference>
<evidence type="ECO:0000313" key="7">
    <source>
        <dbReference type="Proteomes" id="UP000543836"/>
    </source>
</evidence>
<dbReference type="Pfam" id="PF00440">
    <property type="entry name" value="TetR_N"/>
    <property type="match status" value="1"/>
</dbReference>
<dbReference type="Proteomes" id="UP000543836">
    <property type="component" value="Unassembled WGS sequence"/>
</dbReference>
<evidence type="ECO:0000256" key="1">
    <source>
        <dbReference type="ARBA" id="ARBA00023015"/>
    </source>
</evidence>
<keyword evidence="1" id="KW-0805">Transcription regulation</keyword>
<feature type="DNA-binding region" description="H-T-H motif" evidence="4">
    <location>
        <begin position="44"/>
        <end position="63"/>
    </location>
</feature>
<dbReference type="OrthoDB" id="9808189at2"/>
<evidence type="ECO:0000259" key="5">
    <source>
        <dbReference type="PROSITE" id="PS50977"/>
    </source>
</evidence>
<comment type="caution">
    <text evidence="6">The sequence shown here is derived from an EMBL/GenBank/DDBJ whole genome shotgun (WGS) entry which is preliminary data.</text>
</comment>
<dbReference type="InterPro" id="IPR041674">
    <property type="entry name" value="TetR_C_22"/>
</dbReference>
<dbReference type="InterPro" id="IPR050109">
    <property type="entry name" value="HTH-type_TetR-like_transc_reg"/>
</dbReference>
<sequence length="217" mass="24361">MSPDKPARIKFRKEPQQERSIHRVDVILSAAAHLIAEKGVSAMKMTELAAVAGVPIGSVYQYFPEKAAIVTALFDRHAVLVQQKTAEVFITVKSLDHAVDLVCGMIDWYYREFRGDPTYMGVWLGTEMDQDLLKLNIQHSNRVAEIFVQGIEAHLPADSQIDLQARAQLFSHLIGASVRLAIMSERSLAIRMLHEWKQMIRATLFAEPSGEAIGNRH</sequence>
<evidence type="ECO:0000313" key="6">
    <source>
        <dbReference type="EMBL" id="MBB4568624.1"/>
    </source>
</evidence>
<dbReference type="AlphaFoldDB" id="A0A7W6ZU24"/>
<dbReference type="SUPFAM" id="SSF46689">
    <property type="entry name" value="Homeodomain-like"/>
    <property type="match status" value="1"/>
</dbReference>
<dbReference type="GO" id="GO:0003700">
    <property type="term" value="F:DNA-binding transcription factor activity"/>
    <property type="evidence" value="ECO:0007669"/>
    <property type="project" value="TreeGrafter"/>
</dbReference>
<dbReference type="EMBL" id="JACIIG010000005">
    <property type="protein sequence ID" value="MBB4568624.1"/>
    <property type="molecule type" value="Genomic_DNA"/>
</dbReference>
<dbReference type="PANTHER" id="PTHR30055:SF234">
    <property type="entry name" value="HTH-TYPE TRANSCRIPTIONAL REGULATOR BETI"/>
    <property type="match status" value="1"/>
</dbReference>
<dbReference type="PANTHER" id="PTHR30055">
    <property type="entry name" value="HTH-TYPE TRANSCRIPTIONAL REGULATOR RUTR"/>
    <property type="match status" value="1"/>
</dbReference>
<evidence type="ECO:0000256" key="2">
    <source>
        <dbReference type="ARBA" id="ARBA00023125"/>
    </source>
</evidence>